<sequence length="156" mass="18259">MFTNTPESIGHKRYHVCQSAIEYCENADTNLKYILLQTRKELDRAKESYAAKESAATVFSSKFNVNRLGELMQIAKDIIDEKSPNLEELNSIELEAINTSFIPYLRDMRNIERLQKDFNTIMKRINVNAEVYKQYNIERKEILSNLTEPPESKFTR</sequence>
<comment type="caution">
    <text evidence="1">The sequence shown here is derived from an EMBL/GenBank/DDBJ whole genome shotgun (WGS) entry which is preliminary data.</text>
</comment>
<name>A0AAD9UMD2_9APIC</name>
<dbReference type="GeneID" id="94336481"/>
<reference evidence="1" key="1">
    <citation type="journal article" date="2023" name="Nat. Microbiol.">
        <title>Babesia duncani multi-omics identifies virulence factors and drug targets.</title>
        <authorList>
            <person name="Singh P."/>
            <person name="Lonardi S."/>
            <person name="Liang Q."/>
            <person name="Vydyam P."/>
            <person name="Khabirova E."/>
            <person name="Fang T."/>
            <person name="Gihaz S."/>
            <person name="Thekkiniath J."/>
            <person name="Munshi M."/>
            <person name="Abel S."/>
            <person name="Ciampossin L."/>
            <person name="Batugedara G."/>
            <person name="Gupta M."/>
            <person name="Lu X.M."/>
            <person name="Lenz T."/>
            <person name="Chakravarty S."/>
            <person name="Cornillot E."/>
            <person name="Hu Y."/>
            <person name="Ma W."/>
            <person name="Gonzalez L.M."/>
            <person name="Sanchez S."/>
            <person name="Estrada K."/>
            <person name="Sanchez-Flores A."/>
            <person name="Montero E."/>
            <person name="Harb O.S."/>
            <person name="Le Roch K.G."/>
            <person name="Mamoun C.B."/>
        </authorList>
    </citation>
    <scope>NUCLEOTIDE SEQUENCE</scope>
    <source>
        <strain evidence="1">WA1</strain>
    </source>
</reference>
<evidence type="ECO:0000313" key="2">
    <source>
        <dbReference type="EMBL" id="KAK2196934.1"/>
    </source>
</evidence>
<gene>
    <name evidence="2" type="ORF">BdWA1_002183</name>
    <name evidence="1" type="ORF">BdWA1_003633</name>
</gene>
<dbReference type="EMBL" id="JALLKP010000002">
    <property type="protein sequence ID" value="KAK2196934.1"/>
    <property type="molecule type" value="Genomic_DNA"/>
</dbReference>
<dbReference type="Proteomes" id="UP001214638">
    <property type="component" value="Unassembled WGS sequence"/>
</dbReference>
<dbReference type="KEGG" id="bdw:94336481"/>
<proteinExistence type="predicted"/>
<keyword evidence="3" id="KW-1185">Reference proteome</keyword>
<dbReference type="EMBL" id="JALLKP010000030">
    <property type="protein sequence ID" value="KAK2194888.1"/>
    <property type="molecule type" value="Genomic_DNA"/>
</dbReference>
<dbReference type="AlphaFoldDB" id="A0AAD9UMD2"/>
<protein>
    <submittedName>
        <fullName evidence="1">Uncharacterized protein</fullName>
    </submittedName>
</protein>
<accession>A0AAD9UMD2</accession>
<evidence type="ECO:0000313" key="1">
    <source>
        <dbReference type="EMBL" id="KAK2194888.1"/>
    </source>
</evidence>
<organism evidence="1 3">
    <name type="scientific">Babesia duncani</name>
    <dbReference type="NCBI Taxonomy" id="323732"/>
    <lineage>
        <taxon>Eukaryota</taxon>
        <taxon>Sar</taxon>
        <taxon>Alveolata</taxon>
        <taxon>Apicomplexa</taxon>
        <taxon>Aconoidasida</taxon>
        <taxon>Piroplasmida</taxon>
        <taxon>Babesiidae</taxon>
        <taxon>Babesia</taxon>
    </lineage>
</organism>
<evidence type="ECO:0000313" key="3">
    <source>
        <dbReference type="Proteomes" id="UP001214638"/>
    </source>
</evidence>
<dbReference type="RefSeq" id="XP_067803776.1">
    <property type="nucleotide sequence ID" value="XM_067947212.1"/>
</dbReference>